<keyword evidence="3 6" id="KW-0812">Transmembrane</keyword>
<reference evidence="7" key="1">
    <citation type="journal article" date="2021" name="Open Biol.">
        <title>Shared evolutionary footprints suggest mitochondrial oxidative damage underlies multiple complex I losses in fungi.</title>
        <authorList>
            <person name="Schikora-Tamarit M.A."/>
            <person name="Marcet-Houben M."/>
            <person name="Nosek J."/>
            <person name="Gabaldon T."/>
        </authorList>
    </citation>
    <scope>NUCLEOTIDE SEQUENCE</scope>
    <source>
        <strain evidence="7">NCAIM Y.01608</strain>
    </source>
</reference>
<sequence length="546" mass="60019">MSLDLSVDEVRVQSVISHSKIHLDHAVDHDEAVILALGYKQELKRGLSMLTTFAVAFSTLGLLPSVAGTLWYSMAYTGAAGITWVYLVAMAGIMCVALSMAEIASAFPTSGGLYYATAMLAPPKYKAFLSWFVGWSNYLTQITGGPSVGSSTAAMILALKQMTDPSYEYHKWHAFLLATSITVSCACIASMPVKWISYITRFTSLLNISFLFICWVVFLGGNTRAEQGLPKFNSNAQAWGITNMTDWPDGMAVLMSFMAAIWIMSGFDAPFHLAEESTNAEIVTPNAIVLTAALGAVLGFAFQLGMAYTIVDVTAAVEGELGQPFVSFLSQVLTRDRTIAMAALAIVLSYIMDFSSMLAASRVLYSYSRDGCIPLSRVWCRVNPYTRTPVNAVWFNWFVGECLLCLMFKGEAINAVFSFGATGAFVSFTVPIFLRITYARNTFKPGPWNLGRFSYVTGTVGCLFILLMLPVLCFPQFRGKNNTTDLMNWTSVVYWGAMLLVVLYWFAYGHTFFTGPRPNVGDLCRDEEGGNEKNEIDEVVQPVKDI</sequence>
<dbReference type="EMBL" id="JAEUBD010000753">
    <property type="protein sequence ID" value="KAH3672598.1"/>
    <property type="molecule type" value="Genomic_DNA"/>
</dbReference>
<reference evidence="7" key="2">
    <citation type="submission" date="2021-01" db="EMBL/GenBank/DDBJ databases">
        <authorList>
            <person name="Schikora-Tamarit M.A."/>
        </authorList>
    </citation>
    <scope>NUCLEOTIDE SEQUENCE</scope>
    <source>
        <strain evidence="7">NCAIM Y.01608</strain>
    </source>
</reference>
<evidence type="ECO:0000313" key="8">
    <source>
        <dbReference type="Proteomes" id="UP000788993"/>
    </source>
</evidence>
<evidence type="ECO:0000256" key="1">
    <source>
        <dbReference type="ARBA" id="ARBA00004141"/>
    </source>
</evidence>
<dbReference type="Gene3D" id="1.20.1740.10">
    <property type="entry name" value="Amino acid/polyamine transporter I"/>
    <property type="match status" value="1"/>
</dbReference>
<dbReference type="GO" id="GO:0016020">
    <property type="term" value="C:membrane"/>
    <property type="evidence" value="ECO:0007669"/>
    <property type="project" value="UniProtKB-SubCell"/>
</dbReference>
<organism evidence="7 8">
    <name type="scientific">Ogataea polymorpha</name>
    <dbReference type="NCBI Taxonomy" id="460523"/>
    <lineage>
        <taxon>Eukaryota</taxon>
        <taxon>Fungi</taxon>
        <taxon>Dikarya</taxon>
        <taxon>Ascomycota</taxon>
        <taxon>Saccharomycotina</taxon>
        <taxon>Pichiomycetes</taxon>
        <taxon>Pichiales</taxon>
        <taxon>Pichiaceae</taxon>
        <taxon>Ogataea</taxon>
    </lineage>
</organism>
<keyword evidence="8" id="KW-1185">Reference proteome</keyword>
<feature type="transmembrane region" description="Helical" evidence="6">
    <location>
        <begin position="412"/>
        <end position="433"/>
    </location>
</feature>
<evidence type="ECO:0008006" key="9">
    <source>
        <dbReference type="Google" id="ProtNLM"/>
    </source>
</evidence>
<gene>
    <name evidence="7" type="ORF">OGATHE_002243</name>
</gene>
<evidence type="ECO:0000256" key="2">
    <source>
        <dbReference type="ARBA" id="ARBA00022448"/>
    </source>
</evidence>
<feature type="transmembrane region" description="Helical" evidence="6">
    <location>
        <begin position="486"/>
        <end position="507"/>
    </location>
</feature>
<feature type="transmembrane region" description="Helical" evidence="6">
    <location>
        <begin position="252"/>
        <end position="274"/>
    </location>
</feature>
<keyword evidence="5 6" id="KW-0472">Membrane</keyword>
<dbReference type="Proteomes" id="UP000788993">
    <property type="component" value="Unassembled WGS sequence"/>
</dbReference>
<accession>A0A9P8PHU4</accession>
<evidence type="ECO:0000256" key="3">
    <source>
        <dbReference type="ARBA" id="ARBA00022692"/>
    </source>
</evidence>
<proteinExistence type="predicted"/>
<evidence type="ECO:0000256" key="6">
    <source>
        <dbReference type="SAM" id="Phobius"/>
    </source>
</evidence>
<dbReference type="PANTHER" id="PTHR45649:SF29">
    <property type="entry name" value="AMINO ACID TRANSPORTER (EUROFUNG)"/>
    <property type="match status" value="1"/>
</dbReference>
<feature type="transmembrane region" description="Helical" evidence="6">
    <location>
        <begin position="205"/>
        <end position="223"/>
    </location>
</feature>
<feature type="transmembrane region" description="Helical" evidence="6">
    <location>
        <begin position="339"/>
        <end position="360"/>
    </location>
</feature>
<feature type="transmembrane region" description="Helical" evidence="6">
    <location>
        <begin position="172"/>
        <end position="193"/>
    </location>
</feature>
<dbReference type="AlphaFoldDB" id="A0A9P8PHU4"/>
<comment type="subcellular location">
    <subcellularLocation>
        <location evidence="1">Membrane</location>
        <topology evidence="1">Multi-pass membrane protein</topology>
    </subcellularLocation>
</comment>
<keyword evidence="4 6" id="KW-1133">Transmembrane helix</keyword>
<protein>
    <recommendedName>
        <fullName evidence="9">Amino acid transporter</fullName>
    </recommendedName>
</protein>
<evidence type="ECO:0000313" key="7">
    <source>
        <dbReference type="EMBL" id="KAH3672598.1"/>
    </source>
</evidence>
<keyword evidence="2" id="KW-0813">Transport</keyword>
<dbReference type="InterPro" id="IPR002293">
    <property type="entry name" value="AA/rel_permease1"/>
</dbReference>
<evidence type="ECO:0000256" key="5">
    <source>
        <dbReference type="ARBA" id="ARBA00023136"/>
    </source>
</evidence>
<feature type="transmembrane region" description="Helical" evidence="6">
    <location>
        <begin position="84"/>
        <end position="107"/>
    </location>
</feature>
<feature type="transmembrane region" description="Helical" evidence="6">
    <location>
        <begin position="47"/>
        <end position="72"/>
    </location>
</feature>
<dbReference type="Pfam" id="PF13520">
    <property type="entry name" value="AA_permease_2"/>
    <property type="match status" value="1"/>
</dbReference>
<evidence type="ECO:0000256" key="4">
    <source>
        <dbReference type="ARBA" id="ARBA00022989"/>
    </source>
</evidence>
<feature type="transmembrane region" description="Helical" evidence="6">
    <location>
        <begin position="453"/>
        <end position="474"/>
    </location>
</feature>
<dbReference type="GO" id="GO:0022857">
    <property type="term" value="F:transmembrane transporter activity"/>
    <property type="evidence" value="ECO:0007669"/>
    <property type="project" value="InterPro"/>
</dbReference>
<comment type="caution">
    <text evidence="7">The sequence shown here is derived from an EMBL/GenBank/DDBJ whole genome shotgun (WGS) entry which is preliminary data.</text>
</comment>
<dbReference type="PIRSF" id="PIRSF006060">
    <property type="entry name" value="AA_transporter"/>
    <property type="match status" value="1"/>
</dbReference>
<feature type="transmembrane region" description="Helical" evidence="6">
    <location>
        <begin position="286"/>
        <end position="311"/>
    </location>
</feature>
<name>A0A9P8PHU4_9ASCO</name>
<dbReference type="PANTHER" id="PTHR45649">
    <property type="entry name" value="AMINO-ACID PERMEASE BAT1"/>
    <property type="match status" value="1"/>
</dbReference>